<gene>
    <name evidence="2" type="ORF">PQG45_11035</name>
</gene>
<feature type="signal peptide" evidence="1">
    <location>
        <begin position="1"/>
        <end position="23"/>
    </location>
</feature>
<sequence length="119" mass="13482">MKKILTTIAMVVALMGAGEAAHAQMPSPQEMAMNQLNRMSSELKLTKEQEDKIEPLIVARIEKMMEFRQAGMDREEMMGEMKKINEGQQEALKAILTPEQLEKYKTMQSQMRAGGPPRN</sequence>
<evidence type="ECO:0000313" key="2">
    <source>
        <dbReference type="EMBL" id="MDU0809563.1"/>
    </source>
</evidence>
<organism evidence="2 3">
    <name type="scientific">Aquirufa regiilacus</name>
    <dbReference type="NCBI Taxonomy" id="3024868"/>
    <lineage>
        <taxon>Bacteria</taxon>
        <taxon>Pseudomonadati</taxon>
        <taxon>Bacteroidota</taxon>
        <taxon>Cytophagia</taxon>
        <taxon>Cytophagales</taxon>
        <taxon>Flectobacillaceae</taxon>
        <taxon>Aquirufa</taxon>
    </lineage>
</organism>
<dbReference type="RefSeq" id="WP_316070862.1">
    <property type="nucleotide sequence ID" value="NZ_JAVNWW010000007.1"/>
</dbReference>
<dbReference type="Proteomes" id="UP001249959">
    <property type="component" value="Unassembled WGS sequence"/>
</dbReference>
<dbReference type="EMBL" id="JAVNWW010000007">
    <property type="protein sequence ID" value="MDU0809563.1"/>
    <property type="molecule type" value="Genomic_DNA"/>
</dbReference>
<evidence type="ECO:0000256" key="1">
    <source>
        <dbReference type="SAM" id="SignalP"/>
    </source>
</evidence>
<evidence type="ECO:0000313" key="3">
    <source>
        <dbReference type="Proteomes" id="UP001249959"/>
    </source>
</evidence>
<name>A0ABU3TUP5_9BACT</name>
<feature type="chain" id="PRO_5046865579" description="Periplasmic heavy metal sensor" evidence="1">
    <location>
        <begin position="24"/>
        <end position="119"/>
    </location>
</feature>
<accession>A0ABU3TUP5</accession>
<keyword evidence="1" id="KW-0732">Signal</keyword>
<comment type="caution">
    <text evidence="2">The sequence shown here is derived from an EMBL/GenBank/DDBJ whole genome shotgun (WGS) entry which is preliminary data.</text>
</comment>
<keyword evidence="3" id="KW-1185">Reference proteome</keyword>
<reference evidence="2 3" key="1">
    <citation type="submission" date="2023-09" db="EMBL/GenBank/DDBJ databases">
        <title>Aquirufa genomes.</title>
        <authorList>
            <person name="Pitt A."/>
        </authorList>
    </citation>
    <scope>NUCLEOTIDE SEQUENCE [LARGE SCALE GENOMIC DNA]</scope>
    <source>
        <strain evidence="2 3">LEOWEIH-7C</strain>
    </source>
</reference>
<evidence type="ECO:0008006" key="4">
    <source>
        <dbReference type="Google" id="ProtNLM"/>
    </source>
</evidence>
<proteinExistence type="predicted"/>
<protein>
    <recommendedName>
        <fullName evidence="4">Periplasmic heavy metal sensor</fullName>
    </recommendedName>
</protein>